<reference evidence="1 2" key="2">
    <citation type="journal article" date="2024" name="Int. J. Syst. Evol. Microbiol.">
        <title>Promethearchaeum syntrophicum gen. nov., sp. nov., an anaerobic, obligately syntrophic archaeon, the first isolate of the lineage 'Asgard' archaea, and proposal of the new archaeal phylum Promethearchaeota phyl. nov. and kingdom Promethearchaeati regn. nov.</title>
        <authorList>
            <person name="Imachi H."/>
            <person name="Nobu M.K."/>
            <person name="Kato S."/>
            <person name="Takaki Y."/>
            <person name="Miyazaki M."/>
            <person name="Miyata M."/>
            <person name="Ogawara M."/>
            <person name="Saito Y."/>
            <person name="Sakai S."/>
            <person name="Tahara Y.O."/>
            <person name="Takano Y."/>
            <person name="Tasumi E."/>
            <person name="Uematsu K."/>
            <person name="Yoshimura T."/>
            <person name="Itoh T."/>
            <person name="Ohkuma M."/>
            <person name="Takai K."/>
        </authorList>
    </citation>
    <scope>NUCLEOTIDE SEQUENCE [LARGE SCALE GENOMIC DNA]</scope>
    <source>
        <strain evidence="1 2">MK-D1</strain>
    </source>
</reference>
<accession>A0A5B9DBE4</accession>
<organism evidence="1 2">
    <name type="scientific">Promethearchaeum syntrophicum</name>
    <dbReference type="NCBI Taxonomy" id="2594042"/>
    <lineage>
        <taxon>Archaea</taxon>
        <taxon>Promethearchaeati</taxon>
        <taxon>Promethearchaeota</taxon>
        <taxon>Promethearchaeia</taxon>
        <taxon>Promethearchaeales</taxon>
        <taxon>Promethearchaeaceae</taxon>
        <taxon>Promethearchaeum</taxon>
    </lineage>
</organism>
<dbReference type="EMBL" id="CP042905">
    <property type="protein sequence ID" value="QEE16285.1"/>
    <property type="molecule type" value="Genomic_DNA"/>
</dbReference>
<evidence type="ECO:0000313" key="2">
    <source>
        <dbReference type="Proteomes" id="UP000321408"/>
    </source>
</evidence>
<dbReference type="GeneID" id="41330105"/>
<protein>
    <submittedName>
        <fullName evidence="1">Uncharacterized protein</fullName>
    </submittedName>
</protein>
<dbReference type="RefSeq" id="WP_147663163.1">
    <property type="nucleotide sequence ID" value="NZ_CP042905.2"/>
</dbReference>
<name>A0A5B9DBE4_9ARCH</name>
<evidence type="ECO:0000313" key="1">
    <source>
        <dbReference type="EMBL" id="QEE16285.1"/>
    </source>
</evidence>
<proteinExistence type="predicted"/>
<dbReference type="AlphaFoldDB" id="A0A5B9DBE4"/>
<dbReference type="Proteomes" id="UP000321408">
    <property type="component" value="Chromosome"/>
</dbReference>
<sequence>MSKKTDCEICGNSTYHEVESSILIERYPFITPKNLVECSKCGARYITCSNCGSIFNRVHLALDIFQIKEKCPKCNIKNKELSDWILNFRDHN</sequence>
<gene>
    <name evidence="1" type="ORF">DSAG12_02115</name>
</gene>
<dbReference type="KEGG" id="psyt:DSAG12_02115"/>
<keyword evidence="2" id="KW-1185">Reference proteome</keyword>
<reference evidence="1 2" key="1">
    <citation type="journal article" date="2020" name="Nature">
        <title>Isolation of an archaeon at the prokaryote-eukaryote interface.</title>
        <authorList>
            <person name="Imachi H."/>
            <person name="Nobu M.K."/>
            <person name="Nakahara N."/>
            <person name="Morono Y."/>
            <person name="Ogawara M."/>
            <person name="Takaki Y."/>
            <person name="Takano Y."/>
            <person name="Uematsu K."/>
            <person name="Ikuta T."/>
            <person name="Ito M."/>
            <person name="Matsui Y."/>
            <person name="Miyazaki M."/>
            <person name="Murata K."/>
            <person name="Saito Y."/>
            <person name="Sakai S."/>
            <person name="Song C."/>
            <person name="Tasumi E."/>
            <person name="Yamanaka Y."/>
            <person name="Yamaguchi T."/>
            <person name="Kamagata Y."/>
            <person name="Tamaki H."/>
            <person name="Takai K."/>
        </authorList>
    </citation>
    <scope>NUCLEOTIDE SEQUENCE [LARGE SCALE GENOMIC DNA]</scope>
    <source>
        <strain evidence="1 2">MK-D1</strain>
    </source>
</reference>